<dbReference type="Proteomes" id="UP000613266">
    <property type="component" value="Unassembled WGS sequence"/>
</dbReference>
<dbReference type="AlphaFoldDB" id="A0A931NJL4"/>
<proteinExistence type="predicted"/>
<evidence type="ECO:0000313" key="2">
    <source>
        <dbReference type="Proteomes" id="UP000613266"/>
    </source>
</evidence>
<dbReference type="RefSeq" id="WP_198112529.1">
    <property type="nucleotide sequence ID" value="NZ_JAEDAK010000014.1"/>
</dbReference>
<keyword evidence="2" id="KW-1185">Reference proteome</keyword>
<comment type="caution">
    <text evidence="1">The sequence shown here is derived from an EMBL/GenBank/DDBJ whole genome shotgun (WGS) entry which is preliminary data.</text>
</comment>
<dbReference type="PROSITE" id="PS51257">
    <property type="entry name" value="PROKAR_LIPOPROTEIN"/>
    <property type="match status" value="1"/>
</dbReference>
<evidence type="ECO:0000313" key="1">
    <source>
        <dbReference type="EMBL" id="MBH9578765.1"/>
    </source>
</evidence>
<name>A0A931NJL4_9BURK</name>
<accession>A0A931NJL4</accession>
<organism evidence="1 2">
    <name type="scientific">Inhella proteolytica</name>
    <dbReference type="NCBI Taxonomy" id="2795029"/>
    <lineage>
        <taxon>Bacteria</taxon>
        <taxon>Pseudomonadati</taxon>
        <taxon>Pseudomonadota</taxon>
        <taxon>Betaproteobacteria</taxon>
        <taxon>Burkholderiales</taxon>
        <taxon>Sphaerotilaceae</taxon>
        <taxon>Inhella</taxon>
    </lineage>
</organism>
<gene>
    <name evidence="1" type="ORF">I7X39_17885</name>
</gene>
<sequence length="76" mass="8686">MNRLFQATLLGLLATSLSGCIVLSPGHRGGHYGHSEVRVGVPVPAVVIRGHSHRYGDRYDRYDRYDDRDYRGPRRY</sequence>
<evidence type="ECO:0008006" key="3">
    <source>
        <dbReference type="Google" id="ProtNLM"/>
    </source>
</evidence>
<reference evidence="1" key="1">
    <citation type="submission" date="2020-12" db="EMBL/GenBank/DDBJ databases">
        <title>The genome sequence of Inhella sp. 1Y17.</title>
        <authorList>
            <person name="Liu Y."/>
        </authorList>
    </citation>
    <scope>NUCLEOTIDE SEQUENCE</scope>
    <source>
        <strain evidence="1">1Y17</strain>
    </source>
</reference>
<dbReference type="EMBL" id="JAEDAK010000014">
    <property type="protein sequence ID" value="MBH9578765.1"/>
    <property type="molecule type" value="Genomic_DNA"/>
</dbReference>
<protein>
    <recommendedName>
        <fullName evidence="3">Lipoprotein</fullName>
    </recommendedName>
</protein>